<dbReference type="AlphaFoldDB" id="A0A0D1ZBK0"/>
<accession>A0A0D1ZBK0</accession>
<dbReference type="Proteomes" id="UP000054302">
    <property type="component" value="Unassembled WGS sequence"/>
</dbReference>
<sequence>MDNQKDTKPDSHYKIVKDGWGSRTNFQYSHGLKMDPEGLEEGKAILNAYQKLDAMEKADKGPENRRK</sequence>
<evidence type="ECO:0000313" key="2">
    <source>
        <dbReference type="Proteomes" id="UP000054302"/>
    </source>
</evidence>
<dbReference type="GeneID" id="27324379"/>
<organism evidence="1 2">
    <name type="scientific">Exophiala mesophila</name>
    <name type="common">Black yeast-like fungus</name>
    <dbReference type="NCBI Taxonomy" id="212818"/>
    <lineage>
        <taxon>Eukaryota</taxon>
        <taxon>Fungi</taxon>
        <taxon>Dikarya</taxon>
        <taxon>Ascomycota</taxon>
        <taxon>Pezizomycotina</taxon>
        <taxon>Eurotiomycetes</taxon>
        <taxon>Chaetothyriomycetidae</taxon>
        <taxon>Chaetothyriales</taxon>
        <taxon>Herpotrichiellaceae</taxon>
        <taxon>Exophiala</taxon>
    </lineage>
</organism>
<evidence type="ECO:0000313" key="1">
    <source>
        <dbReference type="EMBL" id="KIV92062.1"/>
    </source>
</evidence>
<dbReference type="HOGENOM" id="CLU_2812358_0_0_1"/>
<dbReference type="VEuPathDB" id="FungiDB:PV10_06534"/>
<proteinExistence type="predicted"/>
<gene>
    <name evidence="1" type="ORF">PV10_06534</name>
</gene>
<protein>
    <submittedName>
        <fullName evidence="1">Uncharacterized protein</fullName>
    </submittedName>
</protein>
<dbReference type="OrthoDB" id="4540717at2759"/>
<reference evidence="1 2" key="1">
    <citation type="submission" date="2015-01" db="EMBL/GenBank/DDBJ databases">
        <title>The Genome Sequence of Exophiala mesophila CBS40295.</title>
        <authorList>
            <consortium name="The Broad Institute Genomics Platform"/>
            <person name="Cuomo C."/>
            <person name="de Hoog S."/>
            <person name="Gorbushina A."/>
            <person name="Stielow B."/>
            <person name="Teixiera M."/>
            <person name="Abouelleil A."/>
            <person name="Chapman S.B."/>
            <person name="Priest M."/>
            <person name="Young S.K."/>
            <person name="Wortman J."/>
            <person name="Nusbaum C."/>
            <person name="Birren B."/>
        </authorList>
    </citation>
    <scope>NUCLEOTIDE SEQUENCE [LARGE SCALE GENOMIC DNA]</scope>
    <source>
        <strain evidence="1 2">CBS 40295</strain>
    </source>
</reference>
<dbReference type="STRING" id="212818.A0A0D1ZBK0"/>
<keyword evidence="2" id="KW-1185">Reference proteome</keyword>
<name>A0A0D1ZBK0_EXOME</name>
<dbReference type="EMBL" id="KN847523">
    <property type="protein sequence ID" value="KIV92062.1"/>
    <property type="molecule type" value="Genomic_DNA"/>
</dbReference>
<dbReference type="RefSeq" id="XP_016223636.1">
    <property type="nucleotide sequence ID" value="XM_016371343.1"/>
</dbReference>